<dbReference type="SMART" id="SM00420">
    <property type="entry name" value="HTH_DEOR"/>
    <property type="match status" value="1"/>
</dbReference>
<dbReference type="AlphaFoldDB" id="A3V749"/>
<keyword evidence="6" id="KW-1185">Reference proteome</keyword>
<keyword evidence="3" id="KW-0804">Transcription</keyword>
<dbReference type="Pfam" id="PF08220">
    <property type="entry name" value="HTH_DeoR"/>
    <property type="match status" value="1"/>
</dbReference>
<feature type="domain" description="HTH deoR-type" evidence="4">
    <location>
        <begin position="22"/>
        <end position="77"/>
    </location>
</feature>
<name>A3V749_9RHOB</name>
<dbReference type="PRINTS" id="PR00037">
    <property type="entry name" value="HTHLACR"/>
</dbReference>
<dbReference type="Pfam" id="PF00455">
    <property type="entry name" value="DeoRC"/>
    <property type="match status" value="1"/>
</dbReference>
<gene>
    <name evidence="5" type="ORF">SKA53_08166</name>
</gene>
<keyword evidence="1" id="KW-0678">Repressor</keyword>
<reference evidence="5 6" key="1">
    <citation type="submission" date="2006-01" db="EMBL/GenBank/DDBJ databases">
        <authorList>
            <person name="Hagstrom A."/>
            <person name="Ferriera S."/>
            <person name="Johnson J."/>
            <person name="Kravitz S."/>
            <person name="Halpern A."/>
            <person name="Remington K."/>
            <person name="Beeson K."/>
            <person name="Tran B."/>
            <person name="Rogers Y.-H."/>
            <person name="Friedman R."/>
            <person name="Venter J.C."/>
        </authorList>
    </citation>
    <scope>NUCLEOTIDE SEQUENCE [LARGE SCALE GENOMIC DNA]</scope>
    <source>
        <strain evidence="5 6">SKA53</strain>
    </source>
</reference>
<dbReference type="GO" id="GO:0003700">
    <property type="term" value="F:DNA-binding transcription factor activity"/>
    <property type="evidence" value="ECO:0007669"/>
    <property type="project" value="InterPro"/>
</dbReference>
<evidence type="ECO:0000313" key="5">
    <source>
        <dbReference type="EMBL" id="EAQ06065.1"/>
    </source>
</evidence>
<proteinExistence type="predicted"/>
<comment type="caution">
    <text evidence="5">The sequence shown here is derived from an EMBL/GenBank/DDBJ whole genome shotgun (WGS) entry which is preliminary data.</text>
</comment>
<evidence type="ECO:0000259" key="4">
    <source>
        <dbReference type="PROSITE" id="PS51000"/>
    </source>
</evidence>
<keyword evidence="2" id="KW-0805">Transcription regulation</keyword>
<dbReference type="HOGENOM" id="CLU_060699_0_0_5"/>
<dbReference type="STRING" id="314232.SKA53_08166"/>
<evidence type="ECO:0000256" key="1">
    <source>
        <dbReference type="ARBA" id="ARBA00022491"/>
    </source>
</evidence>
<dbReference type="InterPro" id="IPR050313">
    <property type="entry name" value="Carb_Metab_HTH_regulators"/>
</dbReference>
<dbReference type="InterPro" id="IPR037171">
    <property type="entry name" value="NagB/RpiA_transferase-like"/>
</dbReference>
<dbReference type="InterPro" id="IPR001034">
    <property type="entry name" value="DeoR_HTH"/>
</dbReference>
<protein>
    <submittedName>
        <fullName evidence="5">Probable glycerol-3-phosphate regulon repressor</fullName>
    </submittedName>
</protein>
<dbReference type="PROSITE" id="PS51000">
    <property type="entry name" value="HTH_DEOR_2"/>
    <property type="match status" value="1"/>
</dbReference>
<dbReference type="InterPro" id="IPR036390">
    <property type="entry name" value="WH_DNA-bd_sf"/>
</dbReference>
<dbReference type="PANTHER" id="PTHR30363">
    <property type="entry name" value="HTH-TYPE TRANSCRIPTIONAL REGULATOR SRLR-RELATED"/>
    <property type="match status" value="1"/>
</dbReference>
<dbReference type="PANTHER" id="PTHR30363:SF4">
    <property type="entry name" value="GLYCEROL-3-PHOSPHATE REGULON REPRESSOR"/>
    <property type="match status" value="1"/>
</dbReference>
<dbReference type="Gene3D" id="3.30.750.70">
    <property type="entry name" value="4-hydroxybutyrate coenzyme like domains"/>
    <property type="match status" value="1"/>
</dbReference>
<evidence type="ECO:0000256" key="3">
    <source>
        <dbReference type="ARBA" id="ARBA00023163"/>
    </source>
</evidence>
<dbReference type="Proteomes" id="UP000004507">
    <property type="component" value="Unassembled WGS sequence"/>
</dbReference>
<evidence type="ECO:0000313" key="6">
    <source>
        <dbReference type="Proteomes" id="UP000004507"/>
    </source>
</evidence>
<sequence length="279" mass="30311">MRFDPPAQIDTPNPGKVRFMSQAERLRDIQVMARRDGRVVVEDLAAHFAVTMQTIRRDLADLADQGKLQRVHGGAILPSTVANIGYQDRRDLNEVGKAAIALACARDIPNGCSLFLNIGTTTEAVARALLKHRDIMVLTNNLNVANILIDNPHCEIIVVGGLLRRTDAGLVGTVTTQAIGQFKFDLAIISCSALDEDGDMLDYDIQEVGVSQAILRQARRSFLVADHSKFARRAPARIGSLAQMDGFYTDAPLPPRLADACRGWHTAVTVAGQQGTTMA</sequence>
<accession>A3V749</accession>
<dbReference type="eggNOG" id="COG1349">
    <property type="taxonomic scope" value="Bacteria"/>
</dbReference>
<dbReference type="EMBL" id="AAMS01000006">
    <property type="protein sequence ID" value="EAQ06065.1"/>
    <property type="molecule type" value="Genomic_DNA"/>
</dbReference>
<dbReference type="SUPFAM" id="SSF46785">
    <property type="entry name" value="Winged helix' DNA-binding domain"/>
    <property type="match status" value="1"/>
</dbReference>
<dbReference type="SUPFAM" id="SSF100950">
    <property type="entry name" value="NagB/RpiA/CoA transferase-like"/>
    <property type="match status" value="1"/>
</dbReference>
<dbReference type="InterPro" id="IPR014036">
    <property type="entry name" value="DeoR-like_C"/>
</dbReference>
<dbReference type="SMART" id="SM01134">
    <property type="entry name" value="DeoRC"/>
    <property type="match status" value="1"/>
</dbReference>
<evidence type="ECO:0000256" key="2">
    <source>
        <dbReference type="ARBA" id="ARBA00023015"/>
    </source>
</evidence>
<organism evidence="5 6">
    <name type="scientific">Yoonia vestfoldensis SKA53</name>
    <dbReference type="NCBI Taxonomy" id="314232"/>
    <lineage>
        <taxon>Bacteria</taxon>
        <taxon>Pseudomonadati</taxon>
        <taxon>Pseudomonadota</taxon>
        <taxon>Alphaproteobacteria</taxon>
        <taxon>Rhodobacterales</taxon>
        <taxon>Paracoccaceae</taxon>
        <taxon>Yoonia</taxon>
    </lineage>
</organism>